<protein>
    <recommendedName>
        <fullName evidence="17">Receptor-like serine/threonine-protein kinase</fullName>
        <ecNumber evidence="17">2.7.11.1</ecNumber>
    </recommendedName>
</protein>
<keyword evidence="3" id="KW-0245">EGF-like domain</keyword>
<dbReference type="PANTHER" id="PTHR47976:SF108">
    <property type="entry name" value="G-TYPE LECTIN S-RECEPTOR-LIKE SERINE_THREONINE-PROTEIN KINASE LECRK1"/>
    <property type="match status" value="1"/>
</dbReference>
<feature type="transmembrane region" description="Helical" evidence="19">
    <location>
        <begin position="452"/>
        <end position="477"/>
    </location>
</feature>
<dbReference type="InterPro" id="IPR000719">
    <property type="entry name" value="Prot_kinase_dom"/>
</dbReference>
<dbReference type="InterPro" id="IPR036426">
    <property type="entry name" value="Bulb-type_lectin_dom_sf"/>
</dbReference>
<dbReference type="Pfam" id="PF00069">
    <property type="entry name" value="Pkinase"/>
    <property type="match status" value="1"/>
</dbReference>
<feature type="chain" id="PRO_5045512928" description="Receptor-like serine/threonine-protein kinase" evidence="20">
    <location>
        <begin position="22"/>
        <end position="797"/>
    </location>
</feature>
<keyword evidence="6 20" id="KW-0732">Signal</keyword>
<evidence type="ECO:0000256" key="7">
    <source>
        <dbReference type="ARBA" id="ARBA00022741"/>
    </source>
</evidence>
<evidence type="ECO:0000256" key="17">
    <source>
        <dbReference type="PIRNR" id="PIRNR000641"/>
    </source>
</evidence>
<keyword evidence="4 17" id="KW-0808">Transferase</keyword>
<dbReference type="GO" id="GO:0004674">
    <property type="term" value="F:protein serine/threonine kinase activity"/>
    <property type="evidence" value="ECO:0007669"/>
    <property type="project" value="UniProtKB-KW"/>
</dbReference>
<evidence type="ECO:0000256" key="13">
    <source>
        <dbReference type="ARBA" id="ARBA00023170"/>
    </source>
</evidence>
<evidence type="ECO:0000256" key="1">
    <source>
        <dbReference type="ARBA" id="ARBA00004167"/>
    </source>
</evidence>
<dbReference type="PANTHER" id="PTHR47976">
    <property type="entry name" value="G-TYPE LECTIN S-RECEPTOR-LIKE SERINE/THREONINE-PROTEIN KINASE SD2-5"/>
    <property type="match status" value="1"/>
</dbReference>
<evidence type="ECO:0000256" key="16">
    <source>
        <dbReference type="ARBA" id="ARBA00048679"/>
    </source>
</evidence>
<evidence type="ECO:0000256" key="18">
    <source>
        <dbReference type="PROSITE-ProRule" id="PRU10141"/>
    </source>
</evidence>
<keyword evidence="13" id="KW-0675">Receptor</keyword>
<keyword evidence="2 17" id="KW-0723">Serine/threonine-protein kinase</keyword>
<comment type="subcellular location">
    <subcellularLocation>
        <location evidence="1">Membrane</location>
        <topology evidence="1">Single-pass membrane protein</topology>
    </subcellularLocation>
</comment>
<sequence>MAFVPIYPLLFFFFFLVLTSSQMPFYANAQTYKNVSLGSSLIAQNNINSFWASPSAEFAFGFQQIQKDGFLLAIWFNKIPEKTIVWSANGNDLVPTGSKFELTIDGQLLLKTPTGQQIWKADSSNATGVAYAAMLDTGNFVLANNGSINLWETFKQPTDTILPTQPFVEGDTIFSRYNETKYSEGKFLISFRGGDLVLFTRHSASDVDKFYVWDTAAANGTELIFNISGSIYLAAKDGSIASMLSPNNISTKDFYQRAVIDYDGAFRHYVYPKSSTSSEGRPLGWSILSAVPSNICLLGREDRGVGPCGFNSYCTYDQRATCHCPGGYSFIDPDDVAKGCKQDFVSQSCNKESPETDLFHYSKMPNGDWGYSDYEHFENVTEDYCWQSCLEDCICVAVMFRQGGVCFKKKPPLSNGRMDPSIDGTILVKVRKDNSTISPRNSVSKKNNSSTLILVGSILLSSSVFVNCLLLLVTFLVGRSYNKIRKEIQEQSIFPGMGLQSYTYEDIKKVTNDFSEEIGSGAFGTVFKGVLTSDHGKLVAVKRFNSMVAESDVEFKTEVSAIDRTNHRNLVKLLGFCNEEQHRLLVYEFMSNGSLESFLFGVSRINWYSRIQIASEAAKGLLYLHDGCSTQIIHCDIKPQNILLDDKFTAKISDFGLAKLLKTDQTRTTTGIRGTKGYVAPEWFSNQPITVKVDVYSFGILLLELICGRRNVEAEAGDENEIILADWAYECYTERKLELLVKDDKEAMEDLKRVEKLVKIAIWCIQDDPSLRPTMKNVKQMMEGIVEVPIPPDPSSA</sequence>
<dbReference type="Gene3D" id="3.30.200.20">
    <property type="entry name" value="Phosphorylase Kinase, domain 1"/>
    <property type="match status" value="1"/>
</dbReference>
<proteinExistence type="inferred from homology"/>
<dbReference type="Proteomes" id="UP001652623">
    <property type="component" value="Chromosome 10"/>
</dbReference>
<evidence type="ECO:0000256" key="5">
    <source>
        <dbReference type="ARBA" id="ARBA00022692"/>
    </source>
</evidence>
<evidence type="ECO:0000313" key="24">
    <source>
        <dbReference type="RefSeq" id="XP_015875941.4"/>
    </source>
</evidence>
<organism evidence="23 24">
    <name type="scientific">Ziziphus jujuba</name>
    <name type="common">Chinese jujube</name>
    <name type="synonym">Ziziphus sativa</name>
    <dbReference type="NCBI Taxonomy" id="326968"/>
    <lineage>
        <taxon>Eukaryota</taxon>
        <taxon>Viridiplantae</taxon>
        <taxon>Streptophyta</taxon>
        <taxon>Embryophyta</taxon>
        <taxon>Tracheophyta</taxon>
        <taxon>Spermatophyta</taxon>
        <taxon>Magnoliopsida</taxon>
        <taxon>eudicotyledons</taxon>
        <taxon>Gunneridae</taxon>
        <taxon>Pentapetalae</taxon>
        <taxon>rosids</taxon>
        <taxon>fabids</taxon>
        <taxon>Rosales</taxon>
        <taxon>Rhamnaceae</taxon>
        <taxon>Paliureae</taxon>
        <taxon>Ziziphus</taxon>
    </lineage>
</organism>
<dbReference type="InParanoid" id="A0A6P3ZL75"/>
<dbReference type="PIRSF" id="PIRSF000641">
    <property type="entry name" value="SRK"/>
    <property type="match status" value="1"/>
</dbReference>
<dbReference type="RefSeq" id="XP_015875941.4">
    <property type="nucleotide sequence ID" value="XM_016020455.4"/>
</dbReference>
<dbReference type="GO" id="GO:0005524">
    <property type="term" value="F:ATP binding"/>
    <property type="evidence" value="ECO:0007669"/>
    <property type="project" value="UniProtKB-UniRule"/>
</dbReference>
<comment type="catalytic activity">
    <reaction evidence="16 17">
        <text>L-seryl-[protein] + ATP = O-phospho-L-seryl-[protein] + ADP + H(+)</text>
        <dbReference type="Rhea" id="RHEA:17989"/>
        <dbReference type="Rhea" id="RHEA-COMP:9863"/>
        <dbReference type="Rhea" id="RHEA-COMP:11604"/>
        <dbReference type="ChEBI" id="CHEBI:15378"/>
        <dbReference type="ChEBI" id="CHEBI:29999"/>
        <dbReference type="ChEBI" id="CHEBI:30616"/>
        <dbReference type="ChEBI" id="CHEBI:83421"/>
        <dbReference type="ChEBI" id="CHEBI:456216"/>
        <dbReference type="EC" id="2.7.11.1"/>
    </reaction>
</comment>
<dbReference type="SMART" id="SM00108">
    <property type="entry name" value="B_lectin"/>
    <property type="match status" value="1"/>
</dbReference>
<evidence type="ECO:0000256" key="6">
    <source>
        <dbReference type="ARBA" id="ARBA00022729"/>
    </source>
</evidence>
<dbReference type="InterPro" id="IPR024171">
    <property type="entry name" value="SRK-like_kinase"/>
</dbReference>
<comment type="similarity">
    <text evidence="17">Belongs to the protein kinase superfamily. Ser/Thr protein kinase family.</text>
</comment>
<keyword evidence="11 19" id="KW-0472">Membrane</keyword>
<comment type="catalytic activity">
    <reaction evidence="15 17">
        <text>L-threonyl-[protein] + ATP = O-phospho-L-threonyl-[protein] + ADP + H(+)</text>
        <dbReference type="Rhea" id="RHEA:46608"/>
        <dbReference type="Rhea" id="RHEA-COMP:11060"/>
        <dbReference type="Rhea" id="RHEA-COMP:11605"/>
        <dbReference type="ChEBI" id="CHEBI:15378"/>
        <dbReference type="ChEBI" id="CHEBI:30013"/>
        <dbReference type="ChEBI" id="CHEBI:30616"/>
        <dbReference type="ChEBI" id="CHEBI:61977"/>
        <dbReference type="ChEBI" id="CHEBI:456216"/>
        <dbReference type="EC" id="2.7.11.1"/>
    </reaction>
</comment>
<feature type="domain" description="Protein kinase" evidence="21">
    <location>
        <begin position="512"/>
        <end position="785"/>
    </location>
</feature>
<evidence type="ECO:0000256" key="15">
    <source>
        <dbReference type="ARBA" id="ARBA00047899"/>
    </source>
</evidence>
<dbReference type="SUPFAM" id="SSF51110">
    <property type="entry name" value="alpha-D-mannose-specific plant lectins"/>
    <property type="match status" value="1"/>
</dbReference>
<evidence type="ECO:0000256" key="3">
    <source>
        <dbReference type="ARBA" id="ARBA00022536"/>
    </source>
</evidence>
<dbReference type="PROSITE" id="PS50011">
    <property type="entry name" value="PROTEIN_KINASE_DOM"/>
    <property type="match status" value="1"/>
</dbReference>
<dbReference type="GO" id="GO:0016020">
    <property type="term" value="C:membrane"/>
    <property type="evidence" value="ECO:0007669"/>
    <property type="project" value="UniProtKB-SubCell"/>
</dbReference>
<keyword evidence="7 17" id="KW-0547">Nucleotide-binding</keyword>
<evidence type="ECO:0000256" key="9">
    <source>
        <dbReference type="ARBA" id="ARBA00022840"/>
    </source>
</evidence>
<dbReference type="CDD" id="cd01098">
    <property type="entry name" value="PAN_AP_plant"/>
    <property type="match status" value="1"/>
</dbReference>
<evidence type="ECO:0000256" key="20">
    <source>
        <dbReference type="SAM" id="SignalP"/>
    </source>
</evidence>
<dbReference type="EC" id="2.7.11.1" evidence="17"/>
<reference evidence="24" key="1">
    <citation type="submission" date="2025-08" db="UniProtKB">
        <authorList>
            <consortium name="RefSeq"/>
        </authorList>
    </citation>
    <scope>IDENTIFICATION</scope>
    <source>
        <tissue evidence="24">Seedling</tissue>
    </source>
</reference>
<dbReference type="InterPro" id="IPR051343">
    <property type="entry name" value="G-type_lectin_kinases/EP1-like"/>
</dbReference>
<evidence type="ECO:0000259" key="21">
    <source>
        <dbReference type="PROSITE" id="PS50011"/>
    </source>
</evidence>
<dbReference type="PROSITE" id="PS50927">
    <property type="entry name" value="BULB_LECTIN"/>
    <property type="match status" value="1"/>
</dbReference>
<keyword evidence="14" id="KW-0325">Glycoprotein</keyword>
<dbReference type="GeneID" id="107412642"/>
<keyword evidence="9 17" id="KW-0067">ATP-binding</keyword>
<keyword evidence="23" id="KW-1185">Reference proteome</keyword>
<dbReference type="AlphaFoldDB" id="A0A6P3ZL75"/>
<dbReference type="PROSITE" id="PS00107">
    <property type="entry name" value="PROTEIN_KINASE_ATP"/>
    <property type="match status" value="1"/>
</dbReference>
<name>A0A6P3ZL75_ZIZJJ</name>
<dbReference type="InterPro" id="IPR008271">
    <property type="entry name" value="Ser/Thr_kinase_AS"/>
</dbReference>
<evidence type="ECO:0000256" key="2">
    <source>
        <dbReference type="ARBA" id="ARBA00022527"/>
    </source>
</evidence>
<dbReference type="KEGG" id="zju:107412642"/>
<evidence type="ECO:0000256" key="4">
    <source>
        <dbReference type="ARBA" id="ARBA00022679"/>
    </source>
</evidence>
<accession>A0A6P3ZL75</accession>
<keyword evidence="5 19" id="KW-0812">Transmembrane</keyword>
<keyword evidence="10 19" id="KW-1133">Transmembrane helix</keyword>
<keyword evidence="8 17" id="KW-0418">Kinase</keyword>
<dbReference type="Gene3D" id="1.10.510.10">
    <property type="entry name" value="Transferase(Phosphotransferase) domain 1"/>
    <property type="match status" value="1"/>
</dbReference>
<dbReference type="CDD" id="cd14066">
    <property type="entry name" value="STKc_IRAK"/>
    <property type="match status" value="1"/>
</dbReference>
<evidence type="ECO:0000256" key="19">
    <source>
        <dbReference type="SAM" id="Phobius"/>
    </source>
</evidence>
<keyword evidence="12" id="KW-1015">Disulfide bond</keyword>
<evidence type="ECO:0000256" key="8">
    <source>
        <dbReference type="ARBA" id="ARBA00022777"/>
    </source>
</evidence>
<dbReference type="InterPro" id="IPR017441">
    <property type="entry name" value="Protein_kinase_ATP_BS"/>
</dbReference>
<dbReference type="PROSITE" id="PS00108">
    <property type="entry name" value="PROTEIN_KINASE_ST"/>
    <property type="match status" value="1"/>
</dbReference>
<evidence type="ECO:0000313" key="23">
    <source>
        <dbReference type="Proteomes" id="UP001652623"/>
    </source>
</evidence>
<feature type="domain" description="Bulb-type lectin" evidence="22">
    <location>
        <begin position="38"/>
        <end position="155"/>
    </location>
</feature>
<dbReference type="GO" id="GO:0030246">
    <property type="term" value="F:carbohydrate binding"/>
    <property type="evidence" value="ECO:0007669"/>
    <property type="project" value="UniProtKB-KW"/>
</dbReference>
<evidence type="ECO:0000256" key="12">
    <source>
        <dbReference type="ARBA" id="ARBA00023157"/>
    </source>
</evidence>
<evidence type="ECO:0000256" key="10">
    <source>
        <dbReference type="ARBA" id="ARBA00022989"/>
    </source>
</evidence>
<dbReference type="Pfam" id="PF01453">
    <property type="entry name" value="B_lectin"/>
    <property type="match status" value="1"/>
</dbReference>
<dbReference type="Gene3D" id="2.90.10.10">
    <property type="entry name" value="Bulb-type lectin domain"/>
    <property type="match status" value="1"/>
</dbReference>
<gene>
    <name evidence="24" type="primary">LOC107412642</name>
</gene>
<feature type="signal peptide" evidence="20">
    <location>
        <begin position="1"/>
        <end position="21"/>
    </location>
</feature>
<dbReference type="SUPFAM" id="SSF56112">
    <property type="entry name" value="Protein kinase-like (PK-like)"/>
    <property type="match status" value="1"/>
</dbReference>
<dbReference type="InterPro" id="IPR001480">
    <property type="entry name" value="Bulb-type_lectin_dom"/>
</dbReference>
<dbReference type="SMART" id="SM00220">
    <property type="entry name" value="S_TKc"/>
    <property type="match status" value="1"/>
</dbReference>
<evidence type="ECO:0000256" key="14">
    <source>
        <dbReference type="ARBA" id="ARBA00023180"/>
    </source>
</evidence>
<evidence type="ECO:0000259" key="22">
    <source>
        <dbReference type="PROSITE" id="PS50927"/>
    </source>
</evidence>
<dbReference type="CDD" id="cd00028">
    <property type="entry name" value="B_lectin"/>
    <property type="match status" value="1"/>
</dbReference>
<evidence type="ECO:0000256" key="11">
    <source>
        <dbReference type="ARBA" id="ARBA00023136"/>
    </source>
</evidence>
<dbReference type="InterPro" id="IPR011009">
    <property type="entry name" value="Kinase-like_dom_sf"/>
</dbReference>
<feature type="binding site" evidence="18">
    <location>
        <position position="542"/>
    </location>
    <ligand>
        <name>ATP</name>
        <dbReference type="ChEBI" id="CHEBI:30616"/>
    </ligand>
</feature>